<evidence type="ECO:0000256" key="2">
    <source>
        <dbReference type="ARBA" id="ARBA00022692"/>
    </source>
</evidence>
<dbReference type="Gene3D" id="2.10.70.80">
    <property type="match status" value="2"/>
</dbReference>
<dbReference type="InterPro" id="IPR015943">
    <property type="entry name" value="WD40/YVTN_repeat-like_dom_sf"/>
</dbReference>
<keyword evidence="10" id="KW-0675">Receptor</keyword>
<keyword evidence="2 7" id="KW-0812">Transmembrane</keyword>
<sequence length="1588" mass="179196">MRALYAFGLVVAGVLSPSWHAEQPSSLSPSLWSFLPRLGARASMPVLTTNHFQNMPARIYYFDDTPSLLYFDGTKGDVYLSADEGKSWKLVDGVPRHSAAQLIEHPFDNRAFILTKETKHYRTGDHGKTWRSFDIPLMPAWTATPLAFHADKNKAGYILYQGIKCDKAGIFGAGNCHEETWYTKDAFSDKPKLLMSGTSKCIFAHSSKDFKHDEHSDMIFCQASETGSENGQAVEATRLLASNDFFGDDRRVIDFGIGSRLSRGVMAMGVVSKFLVVAMQDLTEGSQGEMVLYVTVDAKNWAKAHFPHASNSKLHENSYTIVESTTHSLAIDVQSHLTRGIGTLFVSNSNGTYFVESLKDTHRSNFGYVDFENLVNIEGVGLANYVQNAREVDGGMAAMMKLKTVITYDDGSSWSPIKAPSRDMHQKQYACDTSDVKRCSLHLHSVSNTHNIGRIFSSTAPGFVMGVGSVSEYLYTYRDSDTYLSTDAGHSWKQIRHSPHKYEFGDQGNIIVIVKDEDFVDHFRFSIDSGETWRKMDLGARIQPIILTTIPDSTSQKFILLGALGRKEQAADKRYAMIHLDFAGMRPRKCKPEDLEKWYARGHSGHECIMGHKQWFWRRKKGADCYIGDKFKDPESHSEHCLCTDADYECDYNYVRQGDECVPMGPEPIPEGVCVGDAPNQTYMGSSGYRLIPGNTCKKEGGVIKDERVKKDCDKAQPSEGSVVHQTFEFPSSVMSHAYFRKSKTILAQLNDASIWQSSNEGYTWKRLYPDERLLTFYMHTYADDRAYLFTATNRYYYTTDGGRSWNPAEAPAPPNHLDVQLLTFNPVNSDYLIWSGQVDCDENGNQANCRVESYYSTDHGRRWTFVEKYVKKCGFTRDSAFKVDQSSILCESYRDKKGSQRTFTSGNPLELVIGSDFYRKKEKLFDNIVGYATFSEYLLVAEITPSTNALDLQVSLNGNKFANGLFPPDMRLDNRAYTILESTTDAVFLHVTMSSIRGAEWGNLLKSNSNGTYYGLALAHVNRNTPGYVDYEKMIGIDGVILANIVANPEEAGYTLRKKLQTRISHNDGGSWERLNPPLRDSTGAEYPCKDTKCSLHIHGYTERADPRTTYSSPSVVGLMLAVGNVGEELAPYRDSDTFLTRDAGLTWEEVHKDAHMWEFGDSGSILVIVNDEEATDHVQYTTDEGLHWKEYNFGIRIRVISLSTVPADNSRKFILIGYEPRERSKSVVIHLDFTALTHKKCRLNLQDPAHDDFELWSPSEVRTEQCLFGAKTWYYRRTRTANCYVGELDRPKAEIREKCQCTEVDFECEYNHIRNATGECVLAPGALALPNDDTCSDDNDGYWYERTAYRKIPKSACEGGRRLDRGESHVCPGFRAHGSLFWWTIFFIPFGFTALVAFWYYRRGGYRRGAIRLPDAYTFSDSGPLATSRLDSLVHSDNSTVVFSEEHPPTARAIEAFKEVEKKIKSEIIASRRRWDGHEPRMWSRAAGVSDTDLTKFDVITDLVSVRAGPTTYGVIILGKIRLPAINDDQGEGFIHVRIHDPPNQGTEDVVFHSLFTDEGKRDADGKAERYVAIQTNDVPLEFFNE</sequence>
<dbReference type="GO" id="GO:0016020">
    <property type="term" value="C:membrane"/>
    <property type="evidence" value="ECO:0007669"/>
    <property type="project" value="UniProtKB-SubCell"/>
</dbReference>
<keyword evidence="11" id="KW-1185">Reference proteome</keyword>
<organism evidence="10 11">
    <name type="scientific">Serendipita indica (strain DSM 11827)</name>
    <name type="common">Root endophyte fungus</name>
    <name type="synonym">Piriformospora indica</name>
    <dbReference type="NCBI Taxonomy" id="1109443"/>
    <lineage>
        <taxon>Eukaryota</taxon>
        <taxon>Fungi</taxon>
        <taxon>Dikarya</taxon>
        <taxon>Basidiomycota</taxon>
        <taxon>Agaricomycotina</taxon>
        <taxon>Agaricomycetes</taxon>
        <taxon>Sebacinales</taxon>
        <taxon>Serendipitaceae</taxon>
        <taxon>Serendipita</taxon>
    </lineage>
</organism>
<feature type="signal peptide" evidence="8">
    <location>
        <begin position="1"/>
        <end position="21"/>
    </location>
</feature>
<evidence type="ECO:0000256" key="7">
    <source>
        <dbReference type="SAM" id="Phobius"/>
    </source>
</evidence>
<feature type="domain" description="VPS10" evidence="9">
    <location>
        <begin position="744"/>
        <end position="1378"/>
    </location>
</feature>
<comment type="caution">
    <text evidence="10">The sequence shown here is derived from an EMBL/GenBank/DDBJ whole genome shotgun (WGS) entry which is preliminary data.</text>
</comment>
<evidence type="ECO:0000256" key="3">
    <source>
        <dbReference type="ARBA" id="ARBA00022737"/>
    </source>
</evidence>
<dbReference type="CDD" id="cd15482">
    <property type="entry name" value="Sialidase_non-viral"/>
    <property type="match status" value="1"/>
</dbReference>
<accession>G4T9A7</accession>
<gene>
    <name evidence="10" type="ORF">PIIN_01812</name>
</gene>
<dbReference type="InterPro" id="IPR031777">
    <property type="entry name" value="Sortilin_C"/>
</dbReference>
<feature type="domain" description="VPS10" evidence="9">
    <location>
        <begin position="67"/>
        <end position="718"/>
    </location>
</feature>
<dbReference type="FunFam" id="3.30.60.270:FF:000005">
    <property type="entry name" value="Sortilin"/>
    <property type="match status" value="1"/>
</dbReference>
<evidence type="ECO:0000313" key="10">
    <source>
        <dbReference type="EMBL" id="CCA67944.1"/>
    </source>
</evidence>
<dbReference type="OMA" id="ATMSEFI"/>
<proteinExistence type="predicted"/>
<evidence type="ECO:0000313" key="11">
    <source>
        <dbReference type="Proteomes" id="UP000007148"/>
    </source>
</evidence>
<dbReference type="GO" id="GO:0006623">
    <property type="term" value="P:protein targeting to vacuole"/>
    <property type="evidence" value="ECO:0007669"/>
    <property type="project" value="TreeGrafter"/>
</dbReference>
<dbReference type="Pfam" id="PF15902">
    <property type="entry name" value="Sortilin-Vps10"/>
    <property type="match status" value="2"/>
</dbReference>
<dbReference type="eggNOG" id="KOG3511">
    <property type="taxonomic scope" value="Eukaryota"/>
</dbReference>
<dbReference type="HOGENOM" id="CLU_000700_0_0_1"/>
<keyword evidence="4 7" id="KW-1133">Transmembrane helix</keyword>
<reference evidence="10 11" key="1">
    <citation type="journal article" date="2011" name="PLoS Pathog.">
        <title>Endophytic Life Strategies Decoded by Genome and Transcriptome Analyses of the Mutualistic Root Symbiont Piriformospora indica.</title>
        <authorList>
            <person name="Zuccaro A."/>
            <person name="Lahrmann U."/>
            <person name="Guldener U."/>
            <person name="Langen G."/>
            <person name="Pfiffi S."/>
            <person name="Biedenkopf D."/>
            <person name="Wong P."/>
            <person name="Samans B."/>
            <person name="Grimm C."/>
            <person name="Basiewicz M."/>
            <person name="Murat C."/>
            <person name="Martin F."/>
            <person name="Kogel K.H."/>
        </authorList>
    </citation>
    <scope>NUCLEOTIDE SEQUENCE [LARGE SCALE GENOMIC DNA]</scope>
    <source>
        <strain evidence="10 11">DSM 11827</strain>
    </source>
</reference>
<dbReference type="Gene3D" id="3.30.60.270">
    <property type="match status" value="2"/>
</dbReference>
<dbReference type="PANTHER" id="PTHR12106:SF27">
    <property type="entry name" value="SORTILIN-RELATED RECEPTOR"/>
    <property type="match status" value="1"/>
</dbReference>
<dbReference type="InterPro" id="IPR050310">
    <property type="entry name" value="VPS10-sortilin"/>
</dbReference>
<dbReference type="Pfam" id="PF15901">
    <property type="entry name" value="Sortilin_C"/>
    <property type="match status" value="2"/>
</dbReference>
<dbReference type="InterPro" id="IPR031778">
    <property type="entry name" value="Sortilin_N"/>
</dbReference>
<dbReference type="Gene3D" id="2.130.10.10">
    <property type="entry name" value="YVTN repeat-like/Quinoprotein amine dehydrogenase"/>
    <property type="match status" value="2"/>
</dbReference>
<dbReference type="STRING" id="1109443.G4T9A7"/>
<dbReference type="GO" id="GO:0006896">
    <property type="term" value="P:Golgi to vacuole transport"/>
    <property type="evidence" value="ECO:0007669"/>
    <property type="project" value="TreeGrafter"/>
</dbReference>
<dbReference type="GO" id="GO:0006895">
    <property type="term" value="P:Golgi to endosome transport"/>
    <property type="evidence" value="ECO:0007669"/>
    <property type="project" value="TreeGrafter"/>
</dbReference>
<name>G4T9A7_SERID</name>
<evidence type="ECO:0000256" key="4">
    <source>
        <dbReference type="ARBA" id="ARBA00022989"/>
    </source>
</evidence>
<dbReference type="Proteomes" id="UP000007148">
    <property type="component" value="Unassembled WGS sequence"/>
</dbReference>
<keyword evidence="8" id="KW-0732">Signal</keyword>
<dbReference type="SUPFAM" id="SSF110296">
    <property type="entry name" value="Oligoxyloglucan reducing end-specific cellobiohydrolase"/>
    <property type="match status" value="2"/>
</dbReference>
<dbReference type="GO" id="GO:0005794">
    <property type="term" value="C:Golgi apparatus"/>
    <property type="evidence" value="ECO:0007669"/>
    <property type="project" value="TreeGrafter"/>
</dbReference>
<evidence type="ECO:0000256" key="1">
    <source>
        <dbReference type="ARBA" id="ARBA00004370"/>
    </source>
</evidence>
<evidence type="ECO:0000256" key="5">
    <source>
        <dbReference type="ARBA" id="ARBA00023136"/>
    </source>
</evidence>
<dbReference type="FunCoup" id="G4T9A7">
    <property type="interactions" value="114"/>
</dbReference>
<dbReference type="OrthoDB" id="443634at2759"/>
<evidence type="ECO:0000256" key="8">
    <source>
        <dbReference type="SAM" id="SignalP"/>
    </source>
</evidence>
<dbReference type="InterPro" id="IPR006581">
    <property type="entry name" value="VPS10"/>
</dbReference>
<evidence type="ECO:0000256" key="6">
    <source>
        <dbReference type="ARBA" id="ARBA00023180"/>
    </source>
</evidence>
<dbReference type="InParanoid" id="G4T9A7"/>
<feature type="chain" id="PRO_5003468291" evidence="8">
    <location>
        <begin position="22"/>
        <end position="1588"/>
    </location>
</feature>
<protein>
    <submittedName>
        <fullName evidence="10">Related to VPS10 domain-containing receptor SorCS1</fullName>
    </submittedName>
</protein>
<dbReference type="SMART" id="SM00602">
    <property type="entry name" value="VPS10"/>
    <property type="match status" value="2"/>
</dbReference>
<dbReference type="EMBL" id="CAFZ01000022">
    <property type="protein sequence ID" value="CCA67944.1"/>
    <property type="molecule type" value="Genomic_DNA"/>
</dbReference>
<keyword evidence="6" id="KW-0325">Glycoprotein</keyword>
<feature type="transmembrane region" description="Helical" evidence="7">
    <location>
        <begin position="1382"/>
        <end position="1403"/>
    </location>
</feature>
<dbReference type="PANTHER" id="PTHR12106">
    <property type="entry name" value="SORTILIN RELATED"/>
    <property type="match status" value="1"/>
</dbReference>
<keyword evidence="5 7" id="KW-0472">Membrane</keyword>
<dbReference type="GO" id="GO:0005829">
    <property type="term" value="C:cytosol"/>
    <property type="evidence" value="ECO:0007669"/>
    <property type="project" value="GOC"/>
</dbReference>
<evidence type="ECO:0000259" key="9">
    <source>
        <dbReference type="SMART" id="SM00602"/>
    </source>
</evidence>
<keyword evidence="3" id="KW-0677">Repeat</keyword>
<comment type="subcellular location">
    <subcellularLocation>
        <location evidence="1">Membrane</location>
    </subcellularLocation>
</comment>